<gene>
    <name evidence="13" type="ordered locus">Varpa_3498</name>
</gene>
<evidence type="ECO:0000256" key="10">
    <source>
        <dbReference type="ARBA" id="ARBA00023237"/>
    </source>
</evidence>
<dbReference type="GO" id="GO:0006811">
    <property type="term" value="P:monoatomic ion transport"/>
    <property type="evidence" value="ECO:0007669"/>
    <property type="project" value="UniProtKB-KW"/>
</dbReference>
<feature type="domain" description="Porin" evidence="12">
    <location>
        <begin position="13"/>
        <end position="358"/>
    </location>
</feature>
<evidence type="ECO:0000256" key="9">
    <source>
        <dbReference type="ARBA" id="ARBA00023136"/>
    </source>
</evidence>
<dbReference type="EMBL" id="CP002417">
    <property type="protein sequence ID" value="ADU37683.1"/>
    <property type="molecule type" value="Genomic_DNA"/>
</dbReference>
<feature type="chain" id="PRO_5003210162" evidence="11">
    <location>
        <begin position="23"/>
        <end position="394"/>
    </location>
</feature>
<dbReference type="Proteomes" id="UP000008917">
    <property type="component" value="Chromosome"/>
</dbReference>
<evidence type="ECO:0000256" key="11">
    <source>
        <dbReference type="SAM" id="SignalP"/>
    </source>
</evidence>
<keyword evidence="6 11" id="KW-0732">Signal</keyword>
<evidence type="ECO:0000256" key="7">
    <source>
        <dbReference type="ARBA" id="ARBA00023065"/>
    </source>
</evidence>
<evidence type="ECO:0000256" key="4">
    <source>
        <dbReference type="ARBA" id="ARBA00022452"/>
    </source>
</evidence>
<comment type="subunit">
    <text evidence="2">Homotrimer.</text>
</comment>
<keyword evidence="3" id="KW-0813">Transport</keyword>
<evidence type="ECO:0000256" key="8">
    <source>
        <dbReference type="ARBA" id="ARBA00023114"/>
    </source>
</evidence>
<dbReference type="CDD" id="cd00342">
    <property type="entry name" value="gram_neg_porins"/>
    <property type="match status" value="1"/>
</dbReference>
<dbReference type="PANTHER" id="PTHR34501:SF9">
    <property type="entry name" value="MAJOR OUTER MEMBRANE PROTEIN P.IA"/>
    <property type="match status" value="1"/>
</dbReference>
<comment type="subcellular location">
    <subcellularLocation>
        <location evidence="1">Cell outer membrane</location>
        <topology evidence="1">Multi-pass membrane protein</topology>
    </subcellularLocation>
</comment>
<evidence type="ECO:0000256" key="3">
    <source>
        <dbReference type="ARBA" id="ARBA00022448"/>
    </source>
</evidence>
<feature type="signal peptide" evidence="11">
    <location>
        <begin position="1"/>
        <end position="22"/>
    </location>
</feature>
<dbReference type="eggNOG" id="COG3203">
    <property type="taxonomic scope" value="Bacteria"/>
</dbReference>
<dbReference type="InterPro" id="IPR033900">
    <property type="entry name" value="Gram_neg_porin_domain"/>
</dbReference>
<sequence length="394" mass="41952">MKRVKLSAALLPLCVIGAPAFAQSTLTLYGTVDAGLRYETHRTIYGDDGSPLVTRGRTAFPDGGGMSESFWGVKGSEDLGGGLSALFTLESHFNIGTGKPIANDGPDGLHVSFVGLQSSSWGQLTLGRQYNVAMEGVSLVYGSNLWADYFNVFKPEHTLLAGSKTSNMIHYGAQVGDVVVLAQYAVGEGNGSAKRGSQFGTSVAYIPEKGPVKLSAGVLRGVDDIDSKAKFDVYTAGAQLKLGEKTSIQAGYIENRRSNNFVSFANGPYSAIDLAGLGIISPIQTVDPSAPGGFKKRQMILAGVTWQATQWLTLAANAWYTKQRGYTEDLDGSATQYQVVAGYLMSKRTMLYAEVDHSVYRGGLVGAQLVGQNAQSPTVNRTQTGFTVGVRHTF</sequence>
<evidence type="ECO:0000259" key="12">
    <source>
        <dbReference type="Pfam" id="PF13609"/>
    </source>
</evidence>
<dbReference type="RefSeq" id="WP_013541910.1">
    <property type="nucleotide sequence ID" value="NC_014931.1"/>
</dbReference>
<dbReference type="InterPro" id="IPR023614">
    <property type="entry name" value="Porin_dom_sf"/>
</dbReference>
<dbReference type="GO" id="GO:0015288">
    <property type="term" value="F:porin activity"/>
    <property type="evidence" value="ECO:0007669"/>
    <property type="project" value="UniProtKB-KW"/>
</dbReference>
<keyword evidence="10" id="KW-0998">Cell outer membrane</keyword>
<keyword evidence="4" id="KW-1134">Transmembrane beta strand</keyword>
<keyword evidence="5" id="KW-0812">Transmembrane</keyword>
<accession>E6UX47</accession>
<evidence type="ECO:0000313" key="14">
    <source>
        <dbReference type="Proteomes" id="UP000008917"/>
    </source>
</evidence>
<keyword evidence="7" id="KW-0406">Ion transport</keyword>
<dbReference type="HOGENOM" id="CLU_038238_0_0_4"/>
<dbReference type="OrthoDB" id="6975458at2"/>
<organism evidence="13 14">
    <name type="scientific">Variovorax paradoxus (strain EPS)</name>
    <dbReference type="NCBI Taxonomy" id="595537"/>
    <lineage>
        <taxon>Bacteria</taxon>
        <taxon>Pseudomonadati</taxon>
        <taxon>Pseudomonadota</taxon>
        <taxon>Betaproteobacteria</taxon>
        <taxon>Burkholderiales</taxon>
        <taxon>Comamonadaceae</taxon>
        <taxon>Variovorax</taxon>
    </lineage>
</organism>
<dbReference type="PANTHER" id="PTHR34501">
    <property type="entry name" value="PROTEIN YDDL-RELATED"/>
    <property type="match status" value="1"/>
</dbReference>
<dbReference type="Pfam" id="PF13609">
    <property type="entry name" value="Porin_4"/>
    <property type="match status" value="1"/>
</dbReference>
<dbReference type="GO" id="GO:0009279">
    <property type="term" value="C:cell outer membrane"/>
    <property type="evidence" value="ECO:0007669"/>
    <property type="project" value="UniProtKB-SubCell"/>
</dbReference>
<dbReference type="InterPro" id="IPR050298">
    <property type="entry name" value="Gram-neg_bact_OMP"/>
</dbReference>
<proteinExistence type="predicted"/>
<evidence type="ECO:0000313" key="13">
    <source>
        <dbReference type="EMBL" id="ADU37683.1"/>
    </source>
</evidence>
<reference evidence="14" key="1">
    <citation type="submission" date="2010-12" db="EMBL/GenBank/DDBJ databases">
        <title>Complete sequence of Variovorax paradoxus EPS.</title>
        <authorList>
            <consortium name="US DOE Joint Genome Institute"/>
            <person name="Lucas S."/>
            <person name="Copeland A."/>
            <person name="Lapidus A."/>
            <person name="Cheng J.-F."/>
            <person name="Goodwin L."/>
            <person name="Pitluck S."/>
            <person name="Teshima H."/>
            <person name="Detter J.C."/>
            <person name="Han C."/>
            <person name="Tapia R."/>
            <person name="Land M."/>
            <person name="Hauser L."/>
            <person name="Kyrpides N."/>
            <person name="Ivanova N."/>
            <person name="Ovchinnikova G."/>
            <person name="Orwin P."/>
            <person name="Han J.-I.G."/>
            <person name="Woyke T."/>
        </authorList>
    </citation>
    <scope>NUCLEOTIDE SEQUENCE [LARGE SCALE GENOMIC DNA]</scope>
    <source>
        <strain evidence="14">EPS</strain>
    </source>
</reference>
<dbReference type="AlphaFoldDB" id="E6UX47"/>
<dbReference type="SUPFAM" id="SSF56935">
    <property type="entry name" value="Porins"/>
    <property type="match status" value="1"/>
</dbReference>
<reference evidence="13 14" key="2">
    <citation type="journal article" date="2013" name="Genome Announc.">
        <title>Genome of the Root-Associated Plant Growth-Promoting Bacterium Variovorax paradoxus Strain EPS.</title>
        <authorList>
            <person name="Han J.I."/>
            <person name="Spain J.C."/>
            <person name="Leadbetter J.R."/>
            <person name="Ovchinnikova G."/>
            <person name="Goodwin L.A."/>
            <person name="Han C.S."/>
            <person name="Woyke T."/>
            <person name="Davenport K.W."/>
            <person name="Orwin P.M."/>
        </authorList>
    </citation>
    <scope>NUCLEOTIDE SEQUENCE [LARGE SCALE GENOMIC DNA]</scope>
    <source>
        <strain evidence="13 14">EPS</strain>
    </source>
</reference>
<dbReference type="Gene3D" id="2.40.160.10">
    <property type="entry name" value="Porin"/>
    <property type="match status" value="1"/>
</dbReference>
<evidence type="ECO:0000256" key="2">
    <source>
        <dbReference type="ARBA" id="ARBA00011233"/>
    </source>
</evidence>
<dbReference type="STRING" id="595537.Varpa_3498"/>
<name>E6UX47_VARPE</name>
<dbReference type="KEGG" id="vpe:Varpa_3498"/>
<keyword evidence="8" id="KW-0626">Porin</keyword>
<dbReference type="GO" id="GO:0046930">
    <property type="term" value="C:pore complex"/>
    <property type="evidence" value="ECO:0007669"/>
    <property type="project" value="UniProtKB-KW"/>
</dbReference>
<evidence type="ECO:0000256" key="5">
    <source>
        <dbReference type="ARBA" id="ARBA00022692"/>
    </source>
</evidence>
<protein>
    <submittedName>
        <fullName evidence="13">Porin Gram-negative type</fullName>
    </submittedName>
</protein>
<evidence type="ECO:0000256" key="1">
    <source>
        <dbReference type="ARBA" id="ARBA00004571"/>
    </source>
</evidence>
<keyword evidence="9" id="KW-0472">Membrane</keyword>
<evidence type="ECO:0000256" key="6">
    <source>
        <dbReference type="ARBA" id="ARBA00022729"/>
    </source>
</evidence>